<dbReference type="InterPro" id="IPR050855">
    <property type="entry name" value="NDM-1-like"/>
</dbReference>
<sequence>MATFQMIADVYGIDIEVFDSGFISVYLFDDDEPTLVDAGTPSGTDAIVEGMTECGVDPESLENLVLSHVHVDHSGAASALVELNPDLDVYIHELTAPHLIDPEALIESSRAAMGEHFAEVGAQGPVPESNVRTVPDAGTTLDIGEHTLELVHLPGHSPDHFAVWNEARELLFAAECLGGYLERADQWFPPATLPNFDVAAIDCAIDRLEALDPAHVLLPHFGVWPDDPDDVFELARRELHRFDDRILTTHDETGSRDATLRMVADELLDVSPPYSAAVESFYARLITDGYLKYHDRL</sequence>
<dbReference type="Proteomes" id="UP000308037">
    <property type="component" value="Unassembled WGS sequence"/>
</dbReference>
<keyword evidence="3" id="KW-1185">Reference proteome</keyword>
<dbReference type="SUPFAM" id="SSF56281">
    <property type="entry name" value="Metallo-hydrolase/oxidoreductase"/>
    <property type="match status" value="1"/>
</dbReference>
<dbReference type="InterPro" id="IPR001279">
    <property type="entry name" value="Metallo-B-lactamas"/>
</dbReference>
<dbReference type="AlphaFoldDB" id="A0A4U5J641"/>
<gene>
    <name evidence="2" type="ORF">DM868_14495</name>
</gene>
<accession>A0A4U5J641</accession>
<proteinExistence type="predicted"/>
<evidence type="ECO:0000313" key="3">
    <source>
        <dbReference type="Proteomes" id="UP000308037"/>
    </source>
</evidence>
<dbReference type="OrthoDB" id="7773at2157"/>
<dbReference type="RefSeq" id="WP_137277557.1">
    <property type="nucleotide sequence ID" value="NZ_QKNX01000009.1"/>
</dbReference>
<name>A0A4U5J641_9EURY</name>
<dbReference type="Gene3D" id="3.60.15.10">
    <property type="entry name" value="Ribonuclease Z/Hydroxyacylglutathione hydrolase-like"/>
    <property type="match status" value="1"/>
</dbReference>
<dbReference type="InterPro" id="IPR037482">
    <property type="entry name" value="ST1585_MBL-fold"/>
</dbReference>
<evidence type="ECO:0000259" key="1">
    <source>
        <dbReference type="SMART" id="SM00849"/>
    </source>
</evidence>
<dbReference type="GO" id="GO:0016787">
    <property type="term" value="F:hydrolase activity"/>
    <property type="evidence" value="ECO:0007669"/>
    <property type="project" value="UniProtKB-KW"/>
</dbReference>
<organism evidence="2 3">
    <name type="scientific">Natronomonas salsuginis</name>
    <dbReference type="NCBI Taxonomy" id="2217661"/>
    <lineage>
        <taxon>Archaea</taxon>
        <taxon>Methanobacteriati</taxon>
        <taxon>Methanobacteriota</taxon>
        <taxon>Stenosarchaea group</taxon>
        <taxon>Halobacteria</taxon>
        <taxon>Halobacteriales</taxon>
        <taxon>Natronomonadaceae</taxon>
        <taxon>Natronomonas</taxon>
    </lineage>
</organism>
<feature type="domain" description="Metallo-beta-lactamase" evidence="1">
    <location>
        <begin position="22"/>
        <end position="220"/>
    </location>
</feature>
<evidence type="ECO:0000313" key="2">
    <source>
        <dbReference type="EMBL" id="TKR24440.1"/>
    </source>
</evidence>
<comment type="caution">
    <text evidence="2">The sequence shown here is derived from an EMBL/GenBank/DDBJ whole genome shotgun (WGS) entry which is preliminary data.</text>
</comment>
<keyword evidence="2" id="KW-0378">Hydrolase</keyword>
<dbReference type="InterPro" id="IPR036866">
    <property type="entry name" value="RibonucZ/Hydroxyglut_hydro"/>
</dbReference>
<dbReference type="PANTHER" id="PTHR42951">
    <property type="entry name" value="METALLO-BETA-LACTAMASE DOMAIN-CONTAINING"/>
    <property type="match status" value="1"/>
</dbReference>
<dbReference type="CDD" id="cd07726">
    <property type="entry name" value="ST1585-like_MBL-fold"/>
    <property type="match status" value="1"/>
</dbReference>
<dbReference type="SMART" id="SM00849">
    <property type="entry name" value="Lactamase_B"/>
    <property type="match status" value="1"/>
</dbReference>
<reference evidence="2 3" key="1">
    <citation type="submission" date="2019-04" db="EMBL/GenBank/DDBJ databases">
        <title>Natronomonas sp. F20-122 a newhaloarchaeon isolated from a saline saltern of Isla Bacuta, Huelva, Spain.</title>
        <authorList>
            <person name="Duran-Viseras A."/>
            <person name="Sanchez-Porro C."/>
            <person name="Ventosa A."/>
        </authorList>
    </citation>
    <scope>NUCLEOTIDE SEQUENCE [LARGE SCALE GENOMIC DNA]</scope>
    <source>
        <strain evidence="2 3">F20-122</strain>
    </source>
</reference>
<dbReference type="PANTHER" id="PTHR42951:SF4">
    <property type="entry name" value="ACYL-COENZYME A THIOESTERASE MBLAC2"/>
    <property type="match status" value="1"/>
</dbReference>
<dbReference type="Pfam" id="PF00753">
    <property type="entry name" value="Lactamase_B"/>
    <property type="match status" value="1"/>
</dbReference>
<protein>
    <submittedName>
        <fullName evidence="2">MBL fold metallo-hydrolase</fullName>
    </submittedName>
</protein>
<dbReference type="EMBL" id="QKNX01000009">
    <property type="protein sequence ID" value="TKR24440.1"/>
    <property type="molecule type" value="Genomic_DNA"/>
</dbReference>